<dbReference type="Proteomes" id="UP000249396">
    <property type="component" value="Unassembled WGS sequence"/>
</dbReference>
<organism evidence="1 2">
    <name type="scientific">Candidatus Methylumidiphilus alinenensis</name>
    <dbReference type="NCBI Taxonomy" id="2202197"/>
    <lineage>
        <taxon>Bacteria</taxon>
        <taxon>Pseudomonadati</taxon>
        <taxon>Pseudomonadota</taxon>
        <taxon>Gammaproteobacteria</taxon>
        <taxon>Methylococcales</taxon>
        <taxon>Candidatus Methylumidiphilus</taxon>
    </lineage>
</organism>
<accession>A0A2W4RP09</accession>
<proteinExistence type="predicted"/>
<dbReference type="EMBL" id="QJPH01000268">
    <property type="protein sequence ID" value="PZN81538.1"/>
    <property type="molecule type" value="Genomic_DNA"/>
</dbReference>
<gene>
    <name evidence="1" type="ORF">DM484_08455</name>
</gene>
<reference evidence="1 2" key="1">
    <citation type="journal article" date="2018" name="Aquat. Microb. Ecol.">
        <title>Gammaproteobacterial methanotrophs dominate.</title>
        <authorList>
            <person name="Rissanen A.J."/>
            <person name="Saarenheimo J."/>
            <person name="Tiirola M."/>
            <person name="Peura S."/>
            <person name="Aalto S.L."/>
            <person name="Karvinen A."/>
            <person name="Nykanen H."/>
        </authorList>
    </citation>
    <scope>NUCLEOTIDE SEQUENCE [LARGE SCALE GENOMIC DNA]</scope>
    <source>
        <strain evidence="1">AMbin10</strain>
    </source>
</reference>
<evidence type="ECO:0000313" key="1">
    <source>
        <dbReference type="EMBL" id="PZN81538.1"/>
    </source>
</evidence>
<name>A0A2W4RP09_9GAMM</name>
<evidence type="ECO:0000313" key="2">
    <source>
        <dbReference type="Proteomes" id="UP000249396"/>
    </source>
</evidence>
<protein>
    <submittedName>
        <fullName evidence="1">Uncharacterized protein</fullName>
    </submittedName>
</protein>
<comment type="caution">
    <text evidence="1">The sequence shown here is derived from an EMBL/GenBank/DDBJ whole genome shotgun (WGS) entry which is preliminary data.</text>
</comment>
<dbReference type="AlphaFoldDB" id="A0A2W4RP09"/>
<sequence>MPLYPRTGNQGLASCLDQALAQPTGYRPWPGFRHPCRNDGFSGLPGLVYNDEHRSEGTIGKLVRFATLSTPY</sequence>